<keyword evidence="5" id="KW-1185">Reference proteome</keyword>
<feature type="chain" id="PRO_5043019613" description="Non-specific phospholipase C2" evidence="3">
    <location>
        <begin position="25"/>
        <end position="640"/>
    </location>
</feature>
<dbReference type="PANTHER" id="PTHR31956">
    <property type="entry name" value="NON-SPECIFIC PHOSPHOLIPASE C4-RELATED"/>
    <property type="match status" value="1"/>
</dbReference>
<protein>
    <recommendedName>
        <fullName evidence="6">Non-specific phospholipase C2</fullName>
    </recommendedName>
</protein>
<gene>
    <name evidence="4" type="ORF">V8G54_033016</name>
</gene>
<dbReference type="SUPFAM" id="SSF53649">
    <property type="entry name" value="Alkaline phosphatase-like"/>
    <property type="match status" value="1"/>
</dbReference>
<dbReference type="InterPro" id="IPR017850">
    <property type="entry name" value="Alkaline_phosphatase_core_sf"/>
</dbReference>
<keyword evidence="3" id="KW-0732">Signal</keyword>
<dbReference type="Gene3D" id="3.40.720.10">
    <property type="entry name" value="Alkaline Phosphatase, subunit A"/>
    <property type="match status" value="2"/>
</dbReference>
<evidence type="ECO:0000256" key="1">
    <source>
        <dbReference type="ARBA" id="ARBA00009717"/>
    </source>
</evidence>
<keyword evidence="2" id="KW-0378">Hydrolase</keyword>
<feature type="signal peptide" evidence="3">
    <location>
        <begin position="1"/>
        <end position="24"/>
    </location>
</feature>
<dbReference type="AlphaFoldDB" id="A0AAQ3RIH0"/>
<evidence type="ECO:0000256" key="3">
    <source>
        <dbReference type="SAM" id="SignalP"/>
    </source>
</evidence>
<name>A0AAQ3RIH0_VIGMU</name>
<dbReference type="Proteomes" id="UP001374535">
    <property type="component" value="Chromosome 10"/>
</dbReference>
<dbReference type="GO" id="GO:0009395">
    <property type="term" value="P:phospholipid catabolic process"/>
    <property type="evidence" value="ECO:0007669"/>
    <property type="project" value="TreeGrafter"/>
</dbReference>
<dbReference type="FunFam" id="3.40.720.10:FF:000011">
    <property type="entry name" value="Non-specific phospholipase C1"/>
    <property type="match status" value="1"/>
</dbReference>
<evidence type="ECO:0000313" key="5">
    <source>
        <dbReference type="Proteomes" id="UP001374535"/>
    </source>
</evidence>
<evidence type="ECO:0000313" key="4">
    <source>
        <dbReference type="EMBL" id="WVY93928.1"/>
    </source>
</evidence>
<organism evidence="4 5">
    <name type="scientific">Vigna mungo</name>
    <name type="common">Black gram</name>
    <name type="synonym">Phaseolus mungo</name>
    <dbReference type="NCBI Taxonomy" id="3915"/>
    <lineage>
        <taxon>Eukaryota</taxon>
        <taxon>Viridiplantae</taxon>
        <taxon>Streptophyta</taxon>
        <taxon>Embryophyta</taxon>
        <taxon>Tracheophyta</taxon>
        <taxon>Spermatophyta</taxon>
        <taxon>Magnoliopsida</taxon>
        <taxon>eudicotyledons</taxon>
        <taxon>Gunneridae</taxon>
        <taxon>Pentapetalae</taxon>
        <taxon>rosids</taxon>
        <taxon>fabids</taxon>
        <taxon>Fabales</taxon>
        <taxon>Fabaceae</taxon>
        <taxon>Papilionoideae</taxon>
        <taxon>50 kb inversion clade</taxon>
        <taxon>NPAAA clade</taxon>
        <taxon>indigoferoid/millettioid clade</taxon>
        <taxon>Phaseoleae</taxon>
        <taxon>Vigna</taxon>
    </lineage>
</organism>
<dbReference type="GO" id="GO:0042578">
    <property type="term" value="F:phosphoric ester hydrolase activity"/>
    <property type="evidence" value="ECO:0007669"/>
    <property type="project" value="UniProtKB-ARBA"/>
</dbReference>
<evidence type="ECO:0008006" key="6">
    <source>
        <dbReference type="Google" id="ProtNLM"/>
    </source>
</evidence>
<dbReference type="InterPro" id="IPR007312">
    <property type="entry name" value="Phosphoesterase"/>
</dbReference>
<comment type="similarity">
    <text evidence="1">Belongs to the bacterial phospholipase C family.</text>
</comment>
<dbReference type="PANTHER" id="PTHR31956:SF26">
    <property type="entry name" value="NON-SPECIFIC PHOSPHOLIPASE C2"/>
    <property type="match status" value="1"/>
</dbReference>
<evidence type="ECO:0000256" key="2">
    <source>
        <dbReference type="ARBA" id="ARBA00022801"/>
    </source>
</evidence>
<reference evidence="4 5" key="1">
    <citation type="journal article" date="2023" name="Life. Sci Alliance">
        <title>Evolutionary insights into 3D genome organization and epigenetic landscape of Vigna mungo.</title>
        <authorList>
            <person name="Junaid A."/>
            <person name="Singh B."/>
            <person name="Bhatia S."/>
        </authorList>
    </citation>
    <scope>NUCLEOTIDE SEQUENCE [LARGE SCALE GENOMIC DNA]</scope>
    <source>
        <strain evidence="4">Urdbean</strain>
    </source>
</reference>
<dbReference type="EMBL" id="CP144691">
    <property type="protein sequence ID" value="WVY93928.1"/>
    <property type="molecule type" value="Genomic_DNA"/>
</dbReference>
<proteinExistence type="inferred from homology"/>
<dbReference type="Pfam" id="PF04185">
    <property type="entry name" value="Phosphoesterase"/>
    <property type="match status" value="2"/>
</dbReference>
<sequence length="640" mass="72196">MCFQRLNHFPLFLTFFLLFHHATPNPIKTVVVMVMENRSFDHMLGWMKRLNPAINGVTGSESNPLSVTDPNSKRFFFKDQAHYVDPDPGHSFQAIREQIFGSNDTSANPPPMNGFAQQAFSMDNTSRMSENVMNGFLPDLLPVYKTLVSEFAVFDRFLSFVLFLTPSNACEHLWIIYSWLVRWFASVPASTQPNRLFVHSATSGGATSNVAAKLAAGYPQQTIFDSVYDAGLDFGIYYQNIPATLFYRNLRKLKYVLKFHPYDLSFKQHAKEGKLPSYTVVEQRYMDTKVFPANDDHPSHDVYQGQKFVKEVYETLRASPQWNQTLFLITYDEHGGFYDHVPTPARGVPSPDGIMGPEPFNFTFNRLGVRVPTIAISPWIQKGTVVHGPNGSPTPTSEYEHSSISATVKKLFNLPSFLTKRDAWAGTFEGIVQTRTEPRTNCPGGKGTFYLSDLSFVLCQNTKRRQLRASYTQLARANLQNKSQTAEWIVKNCIAAALNPVSVAPVHSVDSLPRREPKLGKRMFCSEDTLKLSLETLKKLPTPVKIREGGPNEDAQMSEFQQELIQLAAVLKGDNILTSFPGKIGKDMTVKQGKDYMDDAVRRFFEAGRYAKKMGVNEEHIVQMKPSLTTRSSKSSNRNP</sequence>
<accession>A0AAQ3RIH0</accession>